<dbReference type="AlphaFoldDB" id="A0A0M0J6A7"/>
<sequence>MSVPDPLMSVAPPPPFIIEPMLPPRAKPPKLAPTSHEWAVQAGGGSSLFGSKSLLSRGGEDAFVMHVTASGDIDWAVQAGGTGINDEARSSGIAHDGAGGAFVTGVFSGTASFGDTSLTSRGSFDAFVLHVTASGLIDWAVQAGGASYDQGFGIAHDGTNGGAFVTGTFAGEAHFGSYAVTSRGVYAVFVMHVTASGVIDWVVQAGGKGTDNVGRGIAHDGSGGALVTGTFDGSASQPCFSSTSSACHAWFGSTTLTTHGDLDTFVMHVTASGAIDWAVTAGTSALDWECIFCEVYVLGVGIAHDGAGGALVTGAFKGEAFFGSKSLKSRGIYDDVFVMHVTASGAVDWAVQAGGASYDQGNGIAHDGANGGAFVTGCFAGEAHFGSYAVTSRGVHSVFVMHVTASGVIDWVVQAGGMGTDNFGRGIAHDGSGGALVTGTFDGSASQPCFSSTSSACQAWFGSTTLATHGDLDTFVMHVTASGVIDWAVTAGTSTLDWECILCEVYVLGVGIAHDGAGGALVTGAFKGEAFFGSKSLKSRGGIYDDVFVMHVTASGAIDWAVQAGGASYDQGNGIAHDGAGGAFVTGDFMGEASFGSMSLVSLGGSDAFVMHVTSSGAIDWAVQLGGAAVAPPFDVAYGIAYDDTLEAEEVPSDVVSSNWAVEVEGTASSSGNGIAHDGAGGAFVTGVFSGTASFGDTSLTSRGSFDVFVLHVTASGLIDWAVQAGGASYDYDQGYGIAHDGANGGAFVTGTFAGEAHFGSYAVTSRGVYALNLGGSNTFVMHVTASGIIDWAVRAGSSDAGDQAFGYEGSGRGIAYDGTGGAFVTGHFRGEALFGSTSFEVSSGVSILLVGAALAFTAAVLFALMLW</sequence>
<evidence type="ECO:0000313" key="3">
    <source>
        <dbReference type="Proteomes" id="UP000037460"/>
    </source>
</evidence>
<dbReference type="PANTHER" id="PTHR35580">
    <property type="entry name" value="CELL SURFACE GLYCOPROTEIN (S-LAYER PROTEIN)-LIKE PROTEIN"/>
    <property type="match status" value="1"/>
</dbReference>
<feature type="transmembrane region" description="Helical" evidence="1">
    <location>
        <begin position="846"/>
        <end position="867"/>
    </location>
</feature>
<gene>
    <name evidence="2" type="ORF">Ctob_000294</name>
</gene>
<evidence type="ECO:0000256" key="1">
    <source>
        <dbReference type="SAM" id="Phobius"/>
    </source>
</evidence>
<keyword evidence="1" id="KW-0812">Transmembrane</keyword>
<dbReference type="Pfam" id="PF06739">
    <property type="entry name" value="SBBP"/>
    <property type="match status" value="1"/>
</dbReference>
<comment type="caution">
    <text evidence="2">The sequence shown here is derived from an EMBL/GenBank/DDBJ whole genome shotgun (WGS) entry which is preliminary data.</text>
</comment>
<reference evidence="3" key="1">
    <citation type="journal article" date="2015" name="PLoS Genet.">
        <title>Genome Sequence and Transcriptome Analyses of Chrysochromulina tobin: Metabolic Tools for Enhanced Algal Fitness in the Prominent Order Prymnesiales (Haptophyceae).</title>
        <authorList>
            <person name="Hovde B.T."/>
            <person name="Deodato C.R."/>
            <person name="Hunsperger H.M."/>
            <person name="Ryken S.A."/>
            <person name="Yost W."/>
            <person name="Jha R.K."/>
            <person name="Patterson J."/>
            <person name="Monnat R.J. Jr."/>
            <person name="Barlow S.B."/>
            <person name="Starkenburg S.R."/>
            <person name="Cattolico R.A."/>
        </authorList>
    </citation>
    <scope>NUCLEOTIDE SEQUENCE</scope>
    <source>
        <strain evidence="3">CCMP291</strain>
    </source>
</reference>
<dbReference type="InterPro" id="IPR052918">
    <property type="entry name" value="Motility_Chemotaxis_Reg"/>
</dbReference>
<proteinExistence type="predicted"/>
<keyword evidence="1" id="KW-1133">Transmembrane helix</keyword>
<dbReference type="OrthoDB" id="10689674at2759"/>
<accession>A0A0M0J6A7</accession>
<evidence type="ECO:0000313" key="2">
    <source>
        <dbReference type="EMBL" id="KOO21965.1"/>
    </source>
</evidence>
<dbReference type="EMBL" id="JWZX01003320">
    <property type="protein sequence ID" value="KOO21965.1"/>
    <property type="molecule type" value="Genomic_DNA"/>
</dbReference>
<name>A0A0M0J6A7_9EUKA</name>
<dbReference type="InterPro" id="IPR010620">
    <property type="entry name" value="SBBP_repeat"/>
</dbReference>
<organism evidence="2 3">
    <name type="scientific">Chrysochromulina tobinii</name>
    <dbReference type="NCBI Taxonomy" id="1460289"/>
    <lineage>
        <taxon>Eukaryota</taxon>
        <taxon>Haptista</taxon>
        <taxon>Haptophyta</taxon>
        <taxon>Prymnesiophyceae</taxon>
        <taxon>Prymnesiales</taxon>
        <taxon>Chrysochromulinaceae</taxon>
        <taxon>Chrysochromulina</taxon>
    </lineage>
</organism>
<keyword evidence="3" id="KW-1185">Reference proteome</keyword>
<dbReference type="PANTHER" id="PTHR35580:SF1">
    <property type="entry name" value="PHYTASE-LIKE DOMAIN-CONTAINING PROTEIN"/>
    <property type="match status" value="1"/>
</dbReference>
<protein>
    <submittedName>
        <fullName evidence="2">Pkd domain-containing protein</fullName>
    </submittedName>
</protein>
<keyword evidence="1" id="KW-0472">Membrane</keyword>
<dbReference type="Proteomes" id="UP000037460">
    <property type="component" value="Unassembled WGS sequence"/>
</dbReference>